<keyword evidence="1" id="KW-0805">Transcription regulation</keyword>
<evidence type="ECO:0000313" key="6">
    <source>
        <dbReference type="Proteomes" id="UP000235116"/>
    </source>
</evidence>
<dbReference type="InterPro" id="IPR000792">
    <property type="entry name" value="Tscrpt_reg_LuxR_C"/>
</dbReference>
<dbReference type="InterPro" id="IPR027417">
    <property type="entry name" value="P-loop_NTPase"/>
</dbReference>
<dbReference type="InterPro" id="IPR059106">
    <property type="entry name" value="WHD_MalT"/>
</dbReference>
<dbReference type="GO" id="GO:0016887">
    <property type="term" value="F:ATP hydrolysis activity"/>
    <property type="evidence" value="ECO:0007669"/>
    <property type="project" value="InterPro"/>
</dbReference>
<dbReference type="PANTHER" id="PTHR44688">
    <property type="entry name" value="DNA-BINDING TRANSCRIPTIONAL ACTIVATOR DEVR_DOSR"/>
    <property type="match status" value="1"/>
</dbReference>
<evidence type="ECO:0000259" key="4">
    <source>
        <dbReference type="PROSITE" id="PS50043"/>
    </source>
</evidence>
<proteinExistence type="predicted"/>
<reference evidence="6" key="1">
    <citation type="submission" date="2017-08" db="EMBL/GenBank/DDBJ databases">
        <title>Direct submision.</title>
        <authorList>
            <person name="Kim S.-J."/>
            <person name="Rhee S.-K."/>
        </authorList>
    </citation>
    <scope>NUCLEOTIDE SEQUENCE [LARGE SCALE GENOMIC DNA]</scope>
    <source>
        <strain evidence="6">GI5</strain>
    </source>
</reference>
<dbReference type="SUPFAM" id="SSF46894">
    <property type="entry name" value="C-terminal effector domain of the bipartite response regulators"/>
    <property type="match status" value="1"/>
</dbReference>
<dbReference type="PRINTS" id="PR00038">
    <property type="entry name" value="HTHLUXR"/>
</dbReference>
<keyword evidence="6" id="KW-1185">Reference proteome</keyword>
<dbReference type="InterPro" id="IPR036388">
    <property type="entry name" value="WH-like_DNA-bd_sf"/>
</dbReference>
<feature type="domain" description="HTH luxR-type" evidence="4">
    <location>
        <begin position="799"/>
        <end position="864"/>
    </location>
</feature>
<evidence type="ECO:0000256" key="3">
    <source>
        <dbReference type="ARBA" id="ARBA00023163"/>
    </source>
</evidence>
<dbReference type="Gene3D" id="3.40.50.300">
    <property type="entry name" value="P-loop containing nucleotide triphosphate hydrolases"/>
    <property type="match status" value="1"/>
</dbReference>
<dbReference type="AlphaFoldDB" id="A0A2K9LJ07"/>
<dbReference type="Pfam" id="PF00196">
    <property type="entry name" value="GerE"/>
    <property type="match status" value="1"/>
</dbReference>
<name>A0A2K9LJ07_9GAMM</name>
<accession>A0A2K9LJ07</accession>
<dbReference type="GO" id="GO:0003677">
    <property type="term" value="F:DNA binding"/>
    <property type="evidence" value="ECO:0007669"/>
    <property type="project" value="UniProtKB-KW"/>
</dbReference>
<evidence type="ECO:0000256" key="1">
    <source>
        <dbReference type="ARBA" id="ARBA00023015"/>
    </source>
</evidence>
<dbReference type="InterPro" id="IPR049945">
    <property type="entry name" value="AAA_22"/>
</dbReference>
<dbReference type="CDD" id="cd06170">
    <property type="entry name" value="LuxR_C_like"/>
    <property type="match status" value="1"/>
</dbReference>
<dbReference type="Gene3D" id="1.10.10.10">
    <property type="entry name" value="Winged helix-like DNA-binding domain superfamily/Winged helix DNA-binding domain"/>
    <property type="match status" value="1"/>
</dbReference>
<dbReference type="SUPFAM" id="SSF48452">
    <property type="entry name" value="TPR-like"/>
    <property type="match status" value="1"/>
</dbReference>
<dbReference type="OrthoDB" id="1123107at2"/>
<dbReference type="GO" id="GO:0006355">
    <property type="term" value="P:regulation of DNA-templated transcription"/>
    <property type="evidence" value="ECO:0007669"/>
    <property type="project" value="InterPro"/>
</dbReference>
<dbReference type="SUPFAM" id="SSF52540">
    <property type="entry name" value="P-loop containing nucleoside triphosphate hydrolases"/>
    <property type="match status" value="1"/>
</dbReference>
<dbReference type="Pfam" id="PF25873">
    <property type="entry name" value="WHD_MalT"/>
    <property type="match status" value="1"/>
</dbReference>
<dbReference type="Proteomes" id="UP000235116">
    <property type="component" value="Chromosome"/>
</dbReference>
<dbReference type="InterPro" id="IPR016032">
    <property type="entry name" value="Sig_transdc_resp-reg_C-effctor"/>
</dbReference>
<dbReference type="InterPro" id="IPR011990">
    <property type="entry name" value="TPR-like_helical_dom_sf"/>
</dbReference>
<dbReference type="PANTHER" id="PTHR44688:SF16">
    <property type="entry name" value="DNA-BINDING TRANSCRIPTIONAL ACTIVATOR DEVR_DOSR"/>
    <property type="match status" value="1"/>
</dbReference>
<dbReference type="Gene3D" id="1.25.40.10">
    <property type="entry name" value="Tetratricopeptide repeat domain"/>
    <property type="match status" value="1"/>
</dbReference>
<dbReference type="SMART" id="SM00421">
    <property type="entry name" value="HTH_LUXR"/>
    <property type="match status" value="1"/>
</dbReference>
<dbReference type="EMBL" id="CP022684">
    <property type="protein sequence ID" value="AUM12262.1"/>
    <property type="molecule type" value="Genomic_DNA"/>
</dbReference>
<protein>
    <recommendedName>
        <fullName evidence="4">HTH luxR-type domain-containing protein</fullName>
    </recommendedName>
</protein>
<dbReference type="PROSITE" id="PS50043">
    <property type="entry name" value="HTH_LUXR_2"/>
    <property type="match status" value="1"/>
</dbReference>
<keyword evidence="2" id="KW-0238">DNA-binding</keyword>
<dbReference type="RefSeq" id="WP_101893598.1">
    <property type="nucleotide sequence ID" value="NZ_CP022684.1"/>
</dbReference>
<gene>
    <name evidence="5" type="ORF">Kalk_07485</name>
</gene>
<dbReference type="KEGG" id="kak:Kalk_07485"/>
<dbReference type="InterPro" id="IPR041617">
    <property type="entry name" value="TPR_MalT"/>
</dbReference>
<keyword evidence="3" id="KW-0804">Transcription</keyword>
<evidence type="ECO:0000313" key="5">
    <source>
        <dbReference type="EMBL" id="AUM12262.1"/>
    </source>
</evidence>
<organism evidence="5 6">
    <name type="scientific">Ketobacter alkanivorans</name>
    <dbReference type="NCBI Taxonomy" id="1917421"/>
    <lineage>
        <taxon>Bacteria</taxon>
        <taxon>Pseudomonadati</taxon>
        <taxon>Pseudomonadota</taxon>
        <taxon>Gammaproteobacteria</taxon>
        <taxon>Pseudomonadales</taxon>
        <taxon>Ketobacteraceae</taxon>
        <taxon>Ketobacter</taxon>
    </lineage>
</organism>
<dbReference type="Pfam" id="PF13401">
    <property type="entry name" value="AAA_22"/>
    <property type="match status" value="1"/>
</dbReference>
<sequence>MLLKTKFFAPPIRDDAIPRERLLRRLGSPAPGRLSLIHAPAGYGKTTLIKQWLDSLRGHYSWLSLDQQDNEPSRFWQYLSSALALPMPRAERDTAINEDHLIRLLNHWQAAAPDFLHVLVLDDFHCIQDQAILDQLSWFLDRLPHSLHLVITSRTLPQLHIPRRRVRNTVVELKAQDLCFQSTETQQFLEQTLSLHLKPDMVSALHNQTEGWAAALQLAGLYLQGDEASADQWLERKSNNSMVDYLAEEVLASQTEAVQQFLLHVTLMRRFNLPLCEFALSDLPDCEARACLLQLQENNLFLIPLDEDSNWFRFHDLFRENIQSLARKAIPDSLRIFLRNAANWFLANAEKEEAIFCLMQAELWHDAANLIEELGVTRMLAGQNDSLNWWLNRLPETTIAERPKLALIKAWTLFCTERVIEAEPYLDQADRMLQGADHTALHTQILLFRAHIARFRGDTEQSAHWSALAMQQSQDTPHQHNAVTQFAMGLELYQNGQHQSARVTLEQALKAAHEELNYFCALSVSVLLSHVYFHAGFTQQALAILEDTRHWLMNQQQAGDYIEHWQNILYVSIYRETRKLDQARQFMQPLLELQQQGVENGHSALISLIQSALHACDRNWDLALTATEFAAGLMAQDQSHWSAMSPDASMMRAVYYLQKANPEPALQWAKNNEKRLLENQHFNTEEERMVLARCLSLQGRSDEALQLLESIIEESTCQGRQLNKARSLLTQAIVYCHHGRLDAATDALQLALSCAEPAGLQQMFFDESPFIQPALLLLKQRGHTGWWETVIDYATDEPNEQMVEPLTSRELEVLNLIAIGHRNQAIADTLHIALTTTKAHIRNIYEKMSVASRTQAVARGRELGLIH</sequence>
<evidence type="ECO:0000256" key="2">
    <source>
        <dbReference type="ARBA" id="ARBA00023125"/>
    </source>
</evidence>
<dbReference type="Pfam" id="PF17874">
    <property type="entry name" value="TPR_MalT"/>
    <property type="match status" value="1"/>
</dbReference>